<reference key="2">
    <citation type="submission" date="2011-08" db="EMBL/GenBank/DDBJ databases">
        <title>Genome sequence of Naumovozyma castellii.</title>
        <authorList>
            <person name="Gordon J.L."/>
            <person name="Armisen D."/>
            <person name="Proux-Wera E."/>
            <person name="OhEigeartaigh S.S."/>
            <person name="Byrne K.P."/>
            <person name="Wolfe K.H."/>
        </authorList>
    </citation>
    <scope>NUCLEOTIDE SEQUENCE</scope>
    <source>
        <strain>Type strain:CBS 4309</strain>
    </source>
</reference>
<dbReference type="HOGENOM" id="CLU_013325_13_0_1"/>
<dbReference type="STRING" id="1064592.G0V874"/>
<evidence type="ECO:0000256" key="1">
    <source>
        <dbReference type="ARBA" id="ARBA00022741"/>
    </source>
</evidence>
<dbReference type="UniPathway" id="UPA00885"/>
<dbReference type="PROSITE" id="PS51257">
    <property type="entry name" value="PROKAR_LIPOPROTEIN"/>
    <property type="match status" value="1"/>
</dbReference>
<dbReference type="OMA" id="HIIEYVI"/>
<dbReference type="InterPro" id="IPR045886">
    <property type="entry name" value="ThiF/MoeB/HesA"/>
</dbReference>
<evidence type="ECO:0000313" key="8">
    <source>
        <dbReference type="Proteomes" id="UP000001640"/>
    </source>
</evidence>
<dbReference type="InterPro" id="IPR000594">
    <property type="entry name" value="ThiF_NAD_FAD-bd"/>
</dbReference>
<dbReference type="GO" id="GO:0005634">
    <property type="term" value="C:nucleus"/>
    <property type="evidence" value="ECO:0007669"/>
    <property type="project" value="TreeGrafter"/>
</dbReference>
<dbReference type="Pfam" id="PF00899">
    <property type="entry name" value="ThiF"/>
    <property type="match status" value="1"/>
</dbReference>
<evidence type="ECO:0000256" key="3">
    <source>
        <dbReference type="ARBA" id="ARBA00022840"/>
    </source>
</evidence>
<feature type="domain" description="THIF-type NAD/FAD binding fold" evidence="6">
    <location>
        <begin position="3"/>
        <end position="278"/>
    </location>
</feature>
<dbReference type="GO" id="GO:0120123">
    <property type="term" value="C:ubiquitin activating enzyme complex"/>
    <property type="evidence" value="ECO:0007669"/>
    <property type="project" value="EnsemblFungi"/>
</dbReference>
<dbReference type="RefSeq" id="XP_003674053.1">
    <property type="nucleotide sequence ID" value="XM_003674005.1"/>
</dbReference>
<reference evidence="7 8" key="1">
    <citation type="journal article" date="2011" name="Proc. Natl. Acad. Sci. U.S.A.">
        <title>Evolutionary erosion of yeast sex chromosomes by mating-type switching accidents.</title>
        <authorList>
            <person name="Gordon J.L."/>
            <person name="Armisen D."/>
            <person name="Proux-Wera E."/>
            <person name="Oheigeartaigh S.S."/>
            <person name="Byrne K.P."/>
            <person name="Wolfe K.H."/>
        </authorList>
    </citation>
    <scope>NUCLEOTIDE SEQUENCE [LARGE SCALE GENOMIC DNA]</scope>
    <source>
        <strain evidence="8">ATCC 76901 / BCRC 22586 / CBS 4309 / NBRC 1992 / NRRL Y-12630</strain>
    </source>
</reference>
<dbReference type="GO" id="GO:0045116">
    <property type="term" value="P:protein neddylation"/>
    <property type="evidence" value="ECO:0007669"/>
    <property type="project" value="UniProtKB-UniRule"/>
</dbReference>
<gene>
    <name evidence="7" type="primary">NCAS0A11140</name>
    <name evidence="7" type="ordered locus">NCAS_0A11140</name>
</gene>
<protein>
    <recommendedName>
        <fullName evidence="5">NEDD8-activating enzyme E1 catalytic subunit</fullName>
        <ecNumber evidence="5">6.2.1.64</ecNumber>
    </recommendedName>
</protein>
<dbReference type="FunCoup" id="G0V874">
    <property type="interactions" value="1281"/>
</dbReference>
<evidence type="ECO:0000256" key="2">
    <source>
        <dbReference type="ARBA" id="ARBA00022786"/>
    </source>
</evidence>
<keyword evidence="3 5" id="KW-0067">ATP-binding</keyword>
<comment type="pathway">
    <text evidence="5">Protein modification; protein neddylation.</text>
</comment>
<dbReference type="SUPFAM" id="SSF69572">
    <property type="entry name" value="Activating enzymes of the ubiquitin-like proteins"/>
    <property type="match status" value="1"/>
</dbReference>
<keyword evidence="5" id="KW-0436">Ligase</keyword>
<evidence type="ECO:0000259" key="6">
    <source>
        <dbReference type="Pfam" id="PF00899"/>
    </source>
</evidence>
<dbReference type="KEGG" id="ncs:NCAS_0A11140"/>
<dbReference type="GO" id="GO:0005524">
    <property type="term" value="F:ATP binding"/>
    <property type="evidence" value="ECO:0007669"/>
    <property type="project" value="UniProtKB-UniRule"/>
</dbReference>
<dbReference type="GO" id="GO:0019781">
    <property type="term" value="F:NEDD8 activating enzyme activity"/>
    <property type="evidence" value="ECO:0007669"/>
    <property type="project" value="UniProtKB-UniRule"/>
</dbReference>
<dbReference type="PANTHER" id="PTHR10953">
    <property type="entry name" value="UBIQUITIN-ACTIVATING ENZYME E1"/>
    <property type="match status" value="1"/>
</dbReference>
<dbReference type="InterPro" id="IPR023318">
    <property type="entry name" value="Ub_act_enz_dom_a_sf"/>
</dbReference>
<evidence type="ECO:0000256" key="4">
    <source>
        <dbReference type="PROSITE-ProRule" id="PRU10132"/>
    </source>
</evidence>
<accession>G0V874</accession>
<keyword evidence="2 5" id="KW-0833">Ubl conjugation pathway</keyword>
<dbReference type="EMBL" id="HE576752">
    <property type="protein sequence ID" value="CCC67672.1"/>
    <property type="molecule type" value="Genomic_DNA"/>
</dbReference>
<evidence type="ECO:0000313" key="7">
    <source>
        <dbReference type="EMBL" id="CCC67672.1"/>
    </source>
</evidence>
<dbReference type="InterPro" id="IPR035985">
    <property type="entry name" value="Ubiquitin-activating_enz"/>
</dbReference>
<organism evidence="7 8">
    <name type="scientific">Naumovozyma castellii</name>
    <name type="common">Yeast</name>
    <name type="synonym">Saccharomyces castellii</name>
    <dbReference type="NCBI Taxonomy" id="27288"/>
    <lineage>
        <taxon>Eukaryota</taxon>
        <taxon>Fungi</taxon>
        <taxon>Dikarya</taxon>
        <taxon>Ascomycota</taxon>
        <taxon>Saccharomycotina</taxon>
        <taxon>Saccharomycetes</taxon>
        <taxon>Saccharomycetales</taxon>
        <taxon>Saccharomycetaceae</taxon>
        <taxon>Naumovozyma</taxon>
    </lineage>
</organism>
<dbReference type="FunFam" id="3.50.50.80:FF:000002">
    <property type="entry name" value="SUMO-activating enzyme subunit 2"/>
    <property type="match status" value="1"/>
</dbReference>
<keyword evidence="1 5" id="KW-0547">Nucleotide-binding</keyword>
<dbReference type="GO" id="GO:0005737">
    <property type="term" value="C:cytoplasm"/>
    <property type="evidence" value="ECO:0007669"/>
    <property type="project" value="TreeGrafter"/>
</dbReference>
<comment type="similarity">
    <text evidence="5">Belongs to the ubiquitin-activating E1 family. UBA3 subfamily.</text>
</comment>
<dbReference type="eggNOG" id="KOG2015">
    <property type="taxonomic scope" value="Eukaryota"/>
</dbReference>
<comment type="catalytic activity">
    <reaction evidence="5">
        <text>ATP + [NEDD8 protein] + [E1 NEDD8-activating enzyme]-L-cysteine = AMP + diphosphate + [E1 NEDD8-activating enzyme]-S-[NEDD8 protein]-yl-L-cysteine.</text>
        <dbReference type="EC" id="6.2.1.64"/>
    </reaction>
</comment>
<proteinExistence type="inferred from homology"/>
<comment type="function">
    <text evidence="5">Catalytic subunit of the dimeric E1 enzyme, which activates NEDD8.</text>
</comment>
<dbReference type="Gene3D" id="1.10.10.520">
    <property type="entry name" value="Ubiquitin activating enzymes (Uba3). Chain: B, domain 2"/>
    <property type="match status" value="1"/>
</dbReference>
<dbReference type="OrthoDB" id="10255449at2759"/>
<dbReference type="PROSITE" id="PS00865">
    <property type="entry name" value="UBIQUITIN_ACTIVAT_2"/>
    <property type="match status" value="1"/>
</dbReference>
<dbReference type="PANTHER" id="PTHR10953:SF6">
    <property type="entry name" value="NEDD8-ACTIVATING ENZYME E1 CATALYTIC SUBUNIT"/>
    <property type="match status" value="1"/>
</dbReference>
<dbReference type="InterPro" id="IPR033127">
    <property type="entry name" value="UBQ-activ_enz_E1_Cys_AS"/>
</dbReference>
<dbReference type="AlphaFoldDB" id="G0V874"/>
<dbReference type="InParanoid" id="G0V874"/>
<dbReference type="EC" id="6.2.1.64" evidence="5"/>
<dbReference type="GeneID" id="96901151"/>
<name>G0V874_NAUCA</name>
<keyword evidence="8" id="KW-1185">Reference proteome</keyword>
<evidence type="ECO:0000256" key="5">
    <source>
        <dbReference type="RuleBase" id="RU368009"/>
    </source>
</evidence>
<dbReference type="Proteomes" id="UP000001640">
    <property type="component" value="Chromosome 1"/>
</dbReference>
<feature type="active site" description="Glycyl thioester intermediate" evidence="4">
    <location>
        <position position="170"/>
    </location>
</feature>
<dbReference type="Gene3D" id="3.40.50.720">
    <property type="entry name" value="NAD(P)-binding Rossmann-like Domain"/>
    <property type="match status" value="1"/>
</dbReference>
<sequence>MDCKVLVLGAGGLGCEILKNLTMMRVKEVHIVDMDTIELTNLNRQFLFRDEDINSPKATTAAQYINDRPSLSSRTKVIPYVQDLTNFPTEFFQQFQFIISGLDAIEPRRFVNKVLLQLTKESNYDICIPFIDGGTEGLKGHVKTIIPGFTACWECSLNTLPTQQNTYPMCTVANNPRTLEHIIEYVISVQTSADMDLEDEGQVDTLFQLCKERANQFNIDTKKLNVSYMLGIIKKIVPSVSCTNAMIAASCCNQMMKIYYDLMDFEKDGNFTMINGADGCFTYTFAYDRDPHCAVCSGI</sequence>